<dbReference type="AlphaFoldDB" id="A0A919RIS1"/>
<comment type="caution">
    <text evidence="1">The sequence shown here is derived from an EMBL/GenBank/DDBJ whole genome shotgun (WGS) entry which is preliminary data.</text>
</comment>
<proteinExistence type="predicted"/>
<dbReference type="InterPro" id="IPR017853">
    <property type="entry name" value="GH"/>
</dbReference>
<dbReference type="EMBL" id="BOOW01000029">
    <property type="protein sequence ID" value="GII94403.1"/>
    <property type="molecule type" value="Genomic_DNA"/>
</dbReference>
<evidence type="ECO:0000313" key="2">
    <source>
        <dbReference type="Proteomes" id="UP000606172"/>
    </source>
</evidence>
<sequence length="335" mass="37813">MGLTHRGVCYDVGTNYNTGGALSRTLWRPELMRREIRAIRDDLHANSVSVFGTDLDRLMQTAAAALENGLHVWVQPRLIDAGPLETLEHLARAAKAAELLRREHGAIDLNVGCELSIFSAGIMPGATYEQRTGKLASPLYWPLFPWFNRKLNRFLSRAAEVARSHFGGRLTYGAGLWERVDWRLFDVVGLDYYRLRYNRSGYVKKLRRFHRFGKPVVVVEFGCGAFEGTVDLGPSSHTIIDHSGPVPVIGGSHVRDEQVQARQIAELIGVYEREKIQGAYVFEFIEPWHPHSPDPRHDLDMAGYSIVKVTPHGDAYTWEPKAAFHEIARLYGEHA</sequence>
<reference evidence="1" key="1">
    <citation type="submission" date="2021-01" db="EMBL/GenBank/DDBJ databases">
        <title>Whole genome shotgun sequence of Sinosporangium siamense NBRC 109515.</title>
        <authorList>
            <person name="Komaki H."/>
            <person name="Tamura T."/>
        </authorList>
    </citation>
    <scope>NUCLEOTIDE SEQUENCE</scope>
    <source>
        <strain evidence="1">NBRC 109515</strain>
    </source>
</reference>
<evidence type="ECO:0008006" key="3">
    <source>
        <dbReference type="Google" id="ProtNLM"/>
    </source>
</evidence>
<dbReference type="Gene3D" id="3.20.20.80">
    <property type="entry name" value="Glycosidases"/>
    <property type="match status" value="1"/>
</dbReference>
<dbReference type="Proteomes" id="UP000606172">
    <property type="component" value="Unassembled WGS sequence"/>
</dbReference>
<protein>
    <recommendedName>
        <fullName evidence="3">Abortive infection protein</fullName>
    </recommendedName>
</protein>
<evidence type="ECO:0000313" key="1">
    <source>
        <dbReference type="EMBL" id="GII94403.1"/>
    </source>
</evidence>
<organism evidence="1 2">
    <name type="scientific">Sinosporangium siamense</name>
    <dbReference type="NCBI Taxonomy" id="1367973"/>
    <lineage>
        <taxon>Bacteria</taxon>
        <taxon>Bacillati</taxon>
        <taxon>Actinomycetota</taxon>
        <taxon>Actinomycetes</taxon>
        <taxon>Streptosporangiales</taxon>
        <taxon>Streptosporangiaceae</taxon>
        <taxon>Sinosporangium</taxon>
    </lineage>
</organism>
<gene>
    <name evidence="1" type="ORF">Ssi02_46340</name>
</gene>
<keyword evidence="2" id="KW-1185">Reference proteome</keyword>
<dbReference type="SUPFAM" id="SSF51445">
    <property type="entry name" value="(Trans)glycosidases"/>
    <property type="match status" value="1"/>
</dbReference>
<name>A0A919RIS1_9ACTN</name>
<accession>A0A919RIS1</accession>
<dbReference type="RefSeq" id="WP_204028859.1">
    <property type="nucleotide sequence ID" value="NZ_BOOW01000029.1"/>
</dbReference>